<feature type="transmembrane region" description="Helical" evidence="2">
    <location>
        <begin position="249"/>
        <end position="272"/>
    </location>
</feature>
<keyword evidence="2" id="KW-0472">Membrane</keyword>
<dbReference type="EMBL" id="JAPWDV010000001">
    <property type="protein sequence ID" value="KAJ6225093.1"/>
    <property type="molecule type" value="Genomic_DNA"/>
</dbReference>
<comment type="caution">
    <text evidence="4">The sequence shown here is derived from an EMBL/GenBank/DDBJ whole genome shotgun (WGS) entry which is preliminary data.</text>
</comment>
<organism evidence="4 5">
    <name type="scientific">Blomia tropicalis</name>
    <name type="common">Mite</name>
    <dbReference type="NCBI Taxonomy" id="40697"/>
    <lineage>
        <taxon>Eukaryota</taxon>
        <taxon>Metazoa</taxon>
        <taxon>Ecdysozoa</taxon>
        <taxon>Arthropoda</taxon>
        <taxon>Chelicerata</taxon>
        <taxon>Arachnida</taxon>
        <taxon>Acari</taxon>
        <taxon>Acariformes</taxon>
        <taxon>Sarcoptiformes</taxon>
        <taxon>Astigmata</taxon>
        <taxon>Glycyphagoidea</taxon>
        <taxon>Echimyopodidae</taxon>
        <taxon>Blomia</taxon>
    </lineage>
</organism>
<gene>
    <name evidence="4" type="ORF">RDWZM_003638</name>
</gene>
<keyword evidence="3" id="KW-0732">Signal</keyword>
<keyword evidence="2" id="KW-0812">Transmembrane</keyword>
<feature type="region of interest" description="Disordered" evidence="1">
    <location>
        <begin position="283"/>
        <end position="307"/>
    </location>
</feature>
<name>A0A9Q0MFE3_BLOTA</name>
<keyword evidence="2" id="KW-1133">Transmembrane helix</keyword>
<evidence type="ECO:0000256" key="3">
    <source>
        <dbReference type="SAM" id="SignalP"/>
    </source>
</evidence>
<accession>A0A9Q0MFE3</accession>
<dbReference type="AlphaFoldDB" id="A0A9Q0MFE3"/>
<proteinExistence type="predicted"/>
<reference evidence="4" key="1">
    <citation type="submission" date="2022-12" db="EMBL/GenBank/DDBJ databases">
        <title>Genome assemblies of Blomia tropicalis.</title>
        <authorList>
            <person name="Cui Y."/>
        </authorList>
    </citation>
    <scope>NUCLEOTIDE SEQUENCE</scope>
    <source>
        <tissue evidence="4">Adult mites</tissue>
    </source>
</reference>
<sequence length="307" mass="34981">MIMLLSRLIFIIKLLIGVNSCPFNEASSMFIIDHTKKHGTIHWENLIGDHSIKKKPRFMIDFDPYNSCDPATSNAGFCERSTVFANLIALIGEKSSDMFTWDRNKSKIIPYQYAKTLISENDFSLIPSTNLRMFALLKDLFDQMSHNRHLLFTGATYEHFRDSLFTVATVIDDRIINRKSWINARHVLMRANFIPSDKRSSSPIMKPIIEPIAERDMDLPISSFVGSLMPHLPVEIKFVDSSLLVGNTYIIIVILLSSLLLFILLLDFYIICNLKRNQRMKQMEGPISPMATKPSTKTGSSTSTHTT</sequence>
<feature type="compositionally biased region" description="Low complexity" evidence="1">
    <location>
        <begin position="292"/>
        <end position="307"/>
    </location>
</feature>
<feature type="chain" id="PRO_5040392268" evidence="3">
    <location>
        <begin position="21"/>
        <end position="307"/>
    </location>
</feature>
<dbReference type="Proteomes" id="UP001142055">
    <property type="component" value="Chromosome 1"/>
</dbReference>
<evidence type="ECO:0000256" key="2">
    <source>
        <dbReference type="SAM" id="Phobius"/>
    </source>
</evidence>
<evidence type="ECO:0000313" key="5">
    <source>
        <dbReference type="Proteomes" id="UP001142055"/>
    </source>
</evidence>
<keyword evidence="5" id="KW-1185">Reference proteome</keyword>
<evidence type="ECO:0000256" key="1">
    <source>
        <dbReference type="SAM" id="MobiDB-lite"/>
    </source>
</evidence>
<protein>
    <submittedName>
        <fullName evidence="4">Uncharacterized protein</fullName>
    </submittedName>
</protein>
<feature type="signal peptide" evidence="3">
    <location>
        <begin position="1"/>
        <end position="20"/>
    </location>
</feature>
<evidence type="ECO:0000313" key="4">
    <source>
        <dbReference type="EMBL" id="KAJ6225093.1"/>
    </source>
</evidence>